<feature type="compositionally biased region" description="Low complexity" evidence="1">
    <location>
        <begin position="75"/>
        <end position="88"/>
    </location>
</feature>
<organism evidence="2 3">
    <name type="scientific">Tetrabaena socialis</name>
    <dbReference type="NCBI Taxonomy" id="47790"/>
    <lineage>
        <taxon>Eukaryota</taxon>
        <taxon>Viridiplantae</taxon>
        <taxon>Chlorophyta</taxon>
        <taxon>core chlorophytes</taxon>
        <taxon>Chlorophyceae</taxon>
        <taxon>CS clade</taxon>
        <taxon>Chlamydomonadales</taxon>
        <taxon>Tetrabaenaceae</taxon>
        <taxon>Tetrabaena</taxon>
    </lineage>
</organism>
<proteinExistence type="predicted"/>
<evidence type="ECO:0000313" key="2">
    <source>
        <dbReference type="EMBL" id="PNH04052.1"/>
    </source>
</evidence>
<sequence length="278" mass="31018">MSKPTSYAQFHRTAPHQAVVLLERSLFKHITLTLWFIARKAHVSPCRAQDFDQHQLAPRRAARRLQHTSFRSRGNPAASSATNTPSTASHDRVRPYKYGSWYGSHRGGGGDSRKAGRVGVPFLGGGEPGPTERLRVKVRGAKAAARIAQSPSQPEHRLQPPQRHAVLQQPLQQLRPAHQRRGRQARGAAVAGTGAAAAGSGSGSSSSQRSAWRLRLRLRRRREVQVQQLHRQRRRQQHVVQPGREVVHEGRNDTMRRGRRVAVGDRTDQSQRQVLQAA</sequence>
<gene>
    <name evidence="2" type="ORF">TSOC_009832</name>
</gene>
<feature type="region of interest" description="Disordered" evidence="1">
    <location>
        <begin position="227"/>
        <end position="278"/>
    </location>
</feature>
<evidence type="ECO:0000313" key="3">
    <source>
        <dbReference type="Proteomes" id="UP000236333"/>
    </source>
</evidence>
<keyword evidence="3" id="KW-1185">Reference proteome</keyword>
<dbReference type="EMBL" id="PGGS01000431">
    <property type="protein sequence ID" value="PNH04052.1"/>
    <property type="molecule type" value="Genomic_DNA"/>
</dbReference>
<feature type="compositionally biased region" description="Basic and acidic residues" evidence="1">
    <location>
        <begin position="245"/>
        <end position="269"/>
    </location>
</feature>
<name>A0A2J7ZUV6_9CHLO</name>
<accession>A0A2J7ZUV6</accession>
<feature type="region of interest" description="Disordered" evidence="1">
    <location>
        <begin position="66"/>
        <end position="211"/>
    </location>
</feature>
<protein>
    <submittedName>
        <fullName evidence="2">Uncharacterized protein</fullName>
    </submittedName>
</protein>
<comment type="caution">
    <text evidence="2">The sequence shown here is derived from an EMBL/GenBank/DDBJ whole genome shotgun (WGS) entry which is preliminary data.</text>
</comment>
<dbReference type="AlphaFoldDB" id="A0A2J7ZUV6"/>
<dbReference type="Proteomes" id="UP000236333">
    <property type="component" value="Unassembled WGS sequence"/>
</dbReference>
<reference evidence="2 3" key="1">
    <citation type="journal article" date="2017" name="Mol. Biol. Evol.">
        <title>The 4-celled Tetrabaena socialis nuclear genome reveals the essential components for genetic control of cell number at the origin of multicellularity in the volvocine lineage.</title>
        <authorList>
            <person name="Featherston J."/>
            <person name="Arakaki Y."/>
            <person name="Hanschen E.R."/>
            <person name="Ferris P.J."/>
            <person name="Michod R.E."/>
            <person name="Olson B.J.S.C."/>
            <person name="Nozaki H."/>
            <person name="Durand P.M."/>
        </authorList>
    </citation>
    <scope>NUCLEOTIDE SEQUENCE [LARGE SCALE GENOMIC DNA]</scope>
    <source>
        <strain evidence="2 3">NIES-571</strain>
    </source>
</reference>
<evidence type="ECO:0000256" key="1">
    <source>
        <dbReference type="SAM" id="MobiDB-lite"/>
    </source>
</evidence>
<feature type="compositionally biased region" description="Low complexity" evidence="1">
    <location>
        <begin position="185"/>
        <end position="211"/>
    </location>
</feature>